<dbReference type="Proteomes" id="UP000094795">
    <property type="component" value="Unassembled WGS sequence"/>
</dbReference>
<evidence type="ECO:0000313" key="3">
    <source>
        <dbReference type="EMBL" id="OCW55595.1"/>
    </source>
</evidence>
<comment type="caution">
    <text evidence="3">The sequence shown here is derived from an EMBL/GenBank/DDBJ whole genome shotgun (WGS) entry which is preliminary data.</text>
</comment>
<reference evidence="3 4" key="1">
    <citation type="submission" date="2015-12" db="EMBL/GenBank/DDBJ databases">
        <authorList>
            <person name="Shamseldin A."/>
            <person name="Moawad H."/>
            <person name="Abd El-Rahim W.M."/>
            <person name="Sadowsky M.J."/>
        </authorList>
    </citation>
    <scope>NUCLEOTIDE SEQUENCE [LARGE SCALE GENOMIC DNA]</scope>
    <source>
        <strain evidence="3 4">JC234</strain>
    </source>
</reference>
<protein>
    <submittedName>
        <fullName evidence="3">Uncharacterized protein</fullName>
    </submittedName>
</protein>
<evidence type="ECO:0000256" key="1">
    <source>
        <dbReference type="SAM" id="MobiDB-lite"/>
    </source>
</evidence>
<name>A0A1C1YQ16_9HYPH</name>
<sequence>MACGALAASLLSGTSMAAALAGAQPAYDRHIEEAAIRMLQPKLGEIRGPLDLDARNHLFPPLSERVGLRGASGFSAPPAPAGAPEHVTVTDPRTVMPAPAPNGRQPRAEGSILRY</sequence>
<accession>A0A1C1YQ16</accession>
<gene>
    <name evidence="3" type="ORF">AWJ14_06305</name>
</gene>
<evidence type="ECO:0000256" key="2">
    <source>
        <dbReference type="SAM" id="SignalP"/>
    </source>
</evidence>
<proteinExistence type="predicted"/>
<dbReference type="STRING" id="1480615.AWJ14_06305"/>
<evidence type="ECO:0000313" key="4">
    <source>
        <dbReference type="Proteomes" id="UP000094795"/>
    </source>
</evidence>
<keyword evidence="4" id="KW-1185">Reference proteome</keyword>
<dbReference type="AlphaFoldDB" id="A0A1C1YQ16"/>
<organism evidence="3 4">
    <name type="scientific">Hoeflea olei</name>
    <dbReference type="NCBI Taxonomy" id="1480615"/>
    <lineage>
        <taxon>Bacteria</taxon>
        <taxon>Pseudomonadati</taxon>
        <taxon>Pseudomonadota</taxon>
        <taxon>Alphaproteobacteria</taxon>
        <taxon>Hyphomicrobiales</taxon>
        <taxon>Rhizobiaceae</taxon>
        <taxon>Hoeflea</taxon>
    </lineage>
</organism>
<feature type="chain" id="PRO_5008656246" evidence="2">
    <location>
        <begin position="18"/>
        <end position="115"/>
    </location>
</feature>
<dbReference type="EMBL" id="LQZT01000050">
    <property type="protein sequence ID" value="OCW55595.1"/>
    <property type="molecule type" value="Genomic_DNA"/>
</dbReference>
<feature type="signal peptide" evidence="2">
    <location>
        <begin position="1"/>
        <end position="17"/>
    </location>
</feature>
<feature type="region of interest" description="Disordered" evidence="1">
    <location>
        <begin position="70"/>
        <end position="115"/>
    </location>
</feature>
<keyword evidence="2" id="KW-0732">Signal</keyword>